<dbReference type="SUPFAM" id="SSF54695">
    <property type="entry name" value="POZ domain"/>
    <property type="match status" value="1"/>
</dbReference>
<dbReference type="InterPro" id="IPR011333">
    <property type="entry name" value="SKP1/BTB/POZ_sf"/>
</dbReference>
<dbReference type="SMART" id="SM00225">
    <property type="entry name" value="BTB"/>
    <property type="match status" value="1"/>
</dbReference>
<dbReference type="Gene3D" id="3.30.710.10">
    <property type="entry name" value="Potassium Channel Kv1.1, Chain A"/>
    <property type="match status" value="1"/>
</dbReference>
<accession>A0AA47P6J5</accession>
<keyword evidence="6" id="KW-0472">Membrane</keyword>
<evidence type="ECO:0000256" key="1">
    <source>
        <dbReference type="ARBA" id="ARBA00023015"/>
    </source>
</evidence>
<dbReference type="InterPro" id="IPR004827">
    <property type="entry name" value="bZIP"/>
</dbReference>
<dbReference type="SUPFAM" id="SSF47454">
    <property type="entry name" value="A DNA-binding domain in eukaryotic transcription factors"/>
    <property type="match status" value="1"/>
</dbReference>
<dbReference type="PROSITE" id="PS00036">
    <property type="entry name" value="BZIP_BASIC"/>
    <property type="match status" value="1"/>
</dbReference>
<keyword evidence="4" id="KW-0175">Coiled coil</keyword>
<dbReference type="Gene3D" id="1.10.880.10">
    <property type="entry name" value="Transcription factor, Skn-1-like, DNA-binding domain"/>
    <property type="match status" value="1"/>
</dbReference>
<feature type="compositionally biased region" description="Basic and acidic residues" evidence="5">
    <location>
        <begin position="321"/>
        <end position="331"/>
    </location>
</feature>
<keyword evidence="6" id="KW-1133">Transmembrane helix</keyword>
<feature type="region of interest" description="Disordered" evidence="5">
    <location>
        <begin position="734"/>
        <end position="762"/>
    </location>
</feature>
<evidence type="ECO:0000259" key="8">
    <source>
        <dbReference type="PROSITE" id="PS50217"/>
    </source>
</evidence>
<feature type="compositionally biased region" description="Polar residues" evidence="5">
    <location>
        <begin position="738"/>
        <end position="751"/>
    </location>
</feature>
<feature type="transmembrane region" description="Helical" evidence="6">
    <location>
        <begin position="769"/>
        <end position="793"/>
    </location>
</feature>
<dbReference type="PANTHER" id="PTHR46105:SF23">
    <property type="entry name" value="TRANSCRIPTION REGULATOR PROTEIN BACH1"/>
    <property type="match status" value="1"/>
</dbReference>
<sequence length="833" mass="91375">MSLADSPRSSLFTYESRTHCLNVLGRLDEQRCRDLLCDVTVAVDGQSFRAHRSVLSACSKYFANAISKDARHGAVLSLPQEVTAAGFEPLLKFAYTSKLLFSKHDVLEVRNAASILGFKDLDKACFDFLLPKFFNSSRSSALCPRNICCKKKCKRRLAKEDNGLTNDISENEAKLVSDSSSDQEVGWLDNQAGMGKTGIKKSPTPPTSGMDKQPKETNDYFLQCPKYRKFQLACCTDKTLDLPTGATLPLPGHSRRGCEDQSDSVVENPGKTDAVHPFGSVKATAEEQFHAESQESTKSHRNDKQGVDDYVKAKGNPSNSETREMQARDGGRVGAVGVRSPVTAGHLKGRSKDCSEASSMPGQRSMGLILHHHLPELSLSSGTGPAGPAETFVAEVEMDNNNCRAVLPVASRLKAEEERFGGEEEVGTVKREAEGGKGCSSVEEVPGEDARERSEVEMEVARHLAEGLSPGRPPLRLPDTASHCPGIGSSSLNWPRLLAQHSVGATLCPFLQDPGLAVSESKVAEGAKLCESEGMCTSQKCPPCVSPLNSTEEVDSETETEGDDSCALEKARQVQLPFSVDWVVDLSKNDFQQLLKKQTLNVEQLEFVHDMRRRSKNRMAAQRCRKRKLECIYNLECEINKLRTEKQRMLAEQEQLCQLKMNSWHTVSALCHKICSEASLLPEQLQVLAKYTAPDCPLASLIPHIDTTLSVPVPPPQAQASLSAPASHLDVHKAYPWHSSNPSGEEQSSPDTMLPRGHRSNKDNAKQEYGLLSAHLATYMAVFAPLFFSFLTVCRHSPPCYRVPSSSRAVSLPTRGRAESKQHIIDPVSYRLA</sequence>
<feature type="compositionally biased region" description="Basic and acidic residues" evidence="5">
    <location>
        <begin position="284"/>
        <end position="312"/>
    </location>
</feature>
<dbReference type="EMBL" id="JAOPHQ010001772">
    <property type="protein sequence ID" value="KAK0149373.1"/>
    <property type="molecule type" value="Genomic_DNA"/>
</dbReference>
<comment type="caution">
    <text evidence="9">The sequence shown here is derived from an EMBL/GenBank/DDBJ whole genome shotgun (WGS) entry which is preliminary data.</text>
</comment>
<evidence type="ECO:0000256" key="3">
    <source>
        <dbReference type="ARBA" id="ARBA00023163"/>
    </source>
</evidence>
<dbReference type="InterPro" id="IPR004826">
    <property type="entry name" value="bZIP_Maf"/>
</dbReference>
<dbReference type="Pfam" id="PF03131">
    <property type="entry name" value="bZIP_Maf"/>
    <property type="match status" value="1"/>
</dbReference>
<evidence type="ECO:0000259" key="7">
    <source>
        <dbReference type="PROSITE" id="PS50097"/>
    </source>
</evidence>
<dbReference type="PROSITE" id="PS50217">
    <property type="entry name" value="BZIP"/>
    <property type="match status" value="1"/>
</dbReference>
<dbReference type="SMART" id="SM00338">
    <property type="entry name" value="BRLZ"/>
    <property type="match status" value="1"/>
</dbReference>
<dbReference type="Proteomes" id="UP001174136">
    <property type="component" value="Unassembled WGS sequence"/>
</dbReference>
<keyword evidence="6" id="KW-0812">Transmembrane</keyword>
<dbReference type="PANTHER" id="PTHR46105">
    <property type="entry name" value="AGAP004733-PA"/>
    <property type="match status" value="1"/>
</dbReference>
<evidence type="ECO:0000256" key="6">
    <source>
        <dbReference type="SAM" id="Phobius"/>
    </source>
</evidence>
<gene>
    <name evidence="9" type="primary">Bach1</name>
    <name evidence="9" type="ORF">N1851_009906</name>
</gene>
<keyword evidence="1" id="KW-0805">Transcription regulation</keyword>
<feature type="region of interest" description="Disordered" evidence="5">
    <location>
        <begin position="191"/>
        <end position="216"/>
    </location>
</feature>
<protein>
    <submittedName>
        <fullName evidence="9">Transcription regulator protein BACH1</fullName>
    </submittedName>
</protein>
<organism evidence="9 10">
    <name type="scientific">Merluccius polli</name>
    <name type="common">Benguela hake</name>
    <name type="synonym">Merluccius cadenati</name>
    <dbReference type="NCBI Taxonomy" id="89951"/>
    <lineage>
        <taxon>Eukaryota</taxon>
        <taxon>Metazoa</taxon>
        <taxon>Chordata</taxon>
        <taxon>Craniata</taxon>
        <taxon>Vertebrata</taxon>
        <taxon>Euteleostomi</taxon>
        <taxon>Actinopterygii</taxon>
        <taxon>Neopterygii</taxon>
        <taxon>Teleostei</taxon>
        <taxon>Neoteleostei</taxon>
        <taxon>Acanthomorphata</taxon>
        <taxon>Zeiogadaria</taxon>
        <taxon>Gadariae</taxon>
        <taxon>Gadiformes</taxon>
        <taxon>Gadoidei</taxon>
        <taxon>Merlucciidae</taxon>
        <taxon>Merluccius</taxon>
    </lineage>
</organism>
<dbReference type="InterPro" id="IPR000210">
    <property type="entry name" value="BTB/POZ_dom"/>
</dbReference>
<dbReference type="AlphaFoldDB" id="A0AA47P6J5"/>
<proteinExistence type="predicted"/>
<dbReference type="InterPro" id="IPR050457">
    <property type="entry name" value="ZnFinger_BTB_dom_contain"/>
</dbReference>
<name>A0AA47P6J5_MERPO</name>
<feature type="coiled-coil region" evidence="4">
    <location>
        <begin position="632"/>
        <end position="659"/>
    </location>
</feature>
<dbReference type="GO" id="GO:0000978">
    <property type="term" value="F:RNA polymerase II cis-regulatory region sequence-specific DNA binding"/>
    <property type="evidence" value="ECO:0007669"/>
    <property type="project" value="TreeGrafter"/>
</dbReference>
<dbReference type="Pfam" id="PF00651">
    <property type="entry name" value="BTB"/>
    <property type="match status" value="1"/>
</dbReference>
<keyword evidence="2" id="KW-0238">DNA-binding</keyword>
<evidence type="ECO:0000256" key="2">
    <source>
        <dbReference type="ARBA" id="ARBA00023125"/>
    </source>
</evidence>
<dbReference type="InterPro" id="IPR008917">
    <property type="entry name" value="TF_DNA-bd_sf"/>
</dbReference>
<evidence type="ECO:0000313" key="9">
    <source>
        <dbReference type="EMBL" id="KAK0149373.1"/>
    </source>
</evidence>
<feature type="domain" description="BZIP" evidence="8">
    <location>
        <begin position="612"/>
        <end position="656"/>
    </location>
</feature>
<evidence type="ECO:0000313" key="10">
    <source>
        <dbReference type="Proteomes" id="UP001174136"/>
    </source>
</evidence>
<evidence type="ECO:0000256" key="4">
    <source>
        <dbReference type="SAM" id="Coils"/>
    </source>
</evidence>
<reference evidence="9" key="1">
    <citation type="journal article" date="2023" name="Front. Mar. Sci.">
        <title>A new Merluccius polli reference genome to investigate the effects of global change in West African waters.</title>
        <authorList>
            <person name="Mateo J.L."/>
            <person name="Blanco-Fernandez C."/>
            <person name="Garcia-Vazquez E."/>
            <person name="Machado-Schiaffino G."/>
        </authorList>
    </citation>
    <scope>NUCLEOTIDE SEQUENCE</scope>
    <source>
        <strain evidence="9">C29</strain>
        <tissue evidence="9">Fin</tissue>
    </source>
</reference>
<dbReference type="GO" id="GO:0000981">
    <property type="term" value="F:DNA-binding transcription factor activity, RNA polymerase II-specific"/>
    <property type="evidence" value="ECO:0007669"/>
    <property type="project" value="TreeGrafter"/>
</dbReference>
<keyword evidence="10" id="KW-1185">Reference proteome</keyword>
<feature type="domain" description="BTB" evidence="7">
    <location>
        <begin position="37"/>
        <end position="103"/>
    </location>
</feature>
<dbReference type="PROSITE" id="PS50097">
    <property type="entry name" value="BTB"/>
    <property type="match status" value="1"/>
</dbReference>
<keyword evidence="3" id="KW-0804">Transcription</keyword>
<feature type="region of interest" description="Disordered" evidence="5">
    <location>
        <begin position="245"/>
        <end position="337"/>
    </location>
</feature>
<evidence type="ECO:0000256" key="5">
    <source>
        <dbReference type="SAM" id="MobiDB-lite"/>
    </source>
</evidence>